<feature type="compositionally biased region" description="Low complexity" evidence="1">
    <location>
        <begin position="137"/>
        <end position="154"/>
    </location>
</feature>
<dbReference type="EMBL" id="JAPDMQ010000901">
    <property type="protein sequence ID" value="KAK0519809.1"/>
    <property type="molecule type" value="Genomic_DNA"/>
</dbReference>
<feature type="compositionally biased region" description="Polar residues" evidence="1">
    <location>
        <begin position="168"/>
        <end position="182"/>
    </location>
</feature>
<feature type="region of interest" description="Disordered" evidence="1">
    <location>
        <begin position="215"/>
        <end position="236"/>
    </location>
</feature>
<evidence type="ECO:0000313" key="3">
    <source>
        <dbReference type="Proteomes" id="UP001176521"/>
    </source>
</evidence>
<feature type="region of interest" description="Disordered" evidence="1">
    <location>
        <begin position="1"/>
        <end position="21"/>
    </location>
</feature>
<proteinExistence type="predicted"/>
<gene>
    <name evidence="2" type="ORF">OC842_007315</name>
</gene>
<keyword evidence="3" id="KW-1185">Reference proteome</keyword>
<dbReference type="AlphaFoldDB" id="A0AAN6G6Y7"/>
<feature type="compositionally biased region" description="Acidic residues" evidence="1">
    <location>
        <begin position="222"/>
        <end position="236"/>
    </location>
</feature>
<evidence type="ECO:0000256" key="1">
    <source>
        <dbReference type="SAM" id="MobiDB-lite"/>
    </source>
</evidence>
<dbReference type="Proteomes" id="UP001176521">
    <property type="component" value="Unassembled WGS sequence"/>
</dbReference>
<evidence type="ECO:0000313" key="2">
    <source>
        <dbReference type="EMBL" id="KAK0519809.1"/>
    </source>
</evidence>
<feature type="compositionally biased region" description="Acidic residues" evidence="1">
    <location>
        <begin position="11"/>
        <end position="20"/>
    </location>
</feature>
<feature type="compositionally biased region" description="Basic and acidic residues" evidence="1">
    <location>
        <begin position="183"/>
        <end position="192"/>
    </location>
</feature>
<organism evidence="2 3">
    <name type="scientific">Tilletia horrida</name>
    <dbReference type="NCBI Taxonomy" id="155126"/>
    <lineage>
        <taxon>Eukaryota</taxon>
        <taxon>Fungi</taxon>
        <taxon>Dikarya</taxon>
        <taxon>Basidiomycota</taxon>
        <taxon>Ustilaginomycotina</taxon>
        <taxon>Exobasidiomycetes</taxon>
        <taxon>Tilletiales</taxon>
        <taxon>Tilletiaceae</taxon>
        <taxon>Tilletia</taxon>
    </lineage>
</organism>
<sequence>MTAAGPGTAIEVDDTEESELGESATATNVLPNTAPPALSPCRACYMAGAVCRIAPGGLTCTACTTNACNVNRRVPAFKGQDAELRVRIYKRLLEHAGEGEQYVPPKINPANDWTSKYLKDVLGEKALEHPDIRSHLGRGTRTVPGTGTRTPLPTAANAPAHVQPYLASGSNTTAPTYDLNNVDSERTRKRALDENRKTIQHHKKALKRARCHRQALKAMTFDETDEEDEDEDEDDE</sequence>
<feature type="region of interest" description="Disordered" evidence="1">
    <location>
        <begin position="135"/>
        <end position="192"/>
    </location>
</feature>
<protein>
    <submittedName>
        <fullName evidence="2">Uncharacterized protein</fullName>
    </submittedName>
</protein>
<comment type="caution">
    <text evidence="2">The sequence shown here is derived from an EMBL/GenBank/DDBJ whole genome shotgun (WGS) entry which is preliminary data.</text>
</comment>
<name>A0AAN6G6Y7_9BASI</name>
<reference evidence="2" key="1">
    <citation type="journal article" date="2023" name="PhytoFront">
        <title>Draft Genome Resources of Seven Strains of Tilletia horrida, Causal Agent of Kernel Smut of Rice.</title>
        <authorList>
            <person name="Khanal S."/>
            <person name="Antony Babu S."/>
            <person name="Zhou X.G."/>
        </authorList>
    </citation>
    <scope>NUCLEOTIDE SEQUENCE</scope>
    <source>
        <strain evidence="2">TX3</strain>
    </source>
</reference>
<accession>A0AAN6G6Y7</accession>